<evidence type="ECO:0000256" key="2">
    <source>
        <dbReference type="SAM" id="SignalP"/>
    </source>
</evidence>
<keyword evidence="4" id="KW-1185">Reference proteome</keyword>
<dbReference type="GO" id="GO:0007156">
    <property type="term" value="P:homophilic cell adhesion via plasma membrane adhesion molecules"/>
    <property type="evidence" value="ECO:0007669"/>
    <property type="project" value="InterPro"/>
</dbReference>
<feature type="domain" description="Cadherin" evidence="3">
    <location>
        <begin position="153"/>
        <end position="260"/>
    </location>
</feature>
<dbReference type="WBParaSite" id="jg20711">
    <property type="protein sequence ID" value="jg20711"/>
    <property type="gene ID" value="jg20711"/>
</dbReference>
<dbReference type="Pfam" id="PF00028">
    <property type="entry name" value="Cadherin"/>
    <property type="match status" value="1"/>
</dbReference>
<dbReference type="GO" id="GO:0050806">
    <property type="term" value="P:positive regulation of synaptic transmission"/>
    <property type="evidence" value="ECO:0007669"/>
    <property type="project" value="TreeGrafter"/>
</dbReference>
<dbReference type="InterPro" id="IPR015919">
    <property type="entry name" value="Cadherin-like_sf"/>
</dbReference>
<dbReference type="PROSITE" id="PS50268">
    <property type="entry name" value="CADHERIN_2"/>
    <property type="match status" value="2"/>
</dbReference>
<keyword evidence="2" id="KW-0732">Signal</keyword>
<proteinExistence type="predicted"/>
<accession>A0A915DL30</accession>
<dbReference type="GO" id="GO:0045211">
    <property type="term" value="C:postsynaptic membrane"/>
    <property type="evidence" value="ECO:0007669"/>
    <property type="project" value="TreeGrafter"/>
</dbReference>
<evidence type="ECO:0000259" key="3">
    <source>
        <dbReference type="PROSITE" id="PS50268"/>
    </source>
</evidence>
<dbReference type="AlphaFoldDB" id="A0A915DL30"/>
<name>A0A915DL30_9BILA</name>
<organism evidence="4 5">
    <name type="scientific">Ditylenchus dipsaci</name>
    <dbReference type="NCBI Taxonomy" id="166011"/>
    <lineage>
        <taxon>Eukaryota</taxon>
        <taxon>Metazoa</taxon>
        <taxon>Ecdysozoa</taxon>
        <taxon>Nematoda</taxon>
        <taxon>Chromadorea</taxon>
        <taxon>Rhabditida</taxon>
        <taxon>Tylenchina</taxon>
        <taxon>Tylenchomorpha</taxon>
        <taxon>Sphaerularioidea</taxon>
        <taxon>Anguinidae</taxon>
        <taxon>Anguininae</taxon>
        <taxon>Ditylenchus</taxon>
    </lineage>
</organism>
<dbReference type="InterPro" id="IPR002126">
    <property type="entry name" value="Cadherin-like_dom"/>
</dbReference>
<dbReference type="Gene3D" id="2.60.40.60">
    <property type="entry name" value="Cadherins"/>
    <property type="match status" value="2"/>
</dbReference>
<dbReference type="Proteomes" id="UP000887574">
    <property type="component" value="Unplaced"/>
</dbReference>
<keyword evidence="1" id="KW-0106">Calcium</keyword>
<dbReference type="PRINTS" id="PR00205">
    <property type="entry name" value="CADHERIN"/>
</dbReference>
<dbReference type="GO" id="GO:0005509">
    <property type="term" value="F:calcium ion binding"/>
    <property type="evidence" value="ECO:0007669"/>
    <property type="project" value="UniProtKB-UniRule"/>
</dbReference>
<dbReference type="PANTHER" id="PTHR14139:SF2">
    <property type="entry name" value="CALSYNTENIN-1"/>
    <property type="match status" value="1"/>
</dbReference>
<dbReference type="GO" id="GO:0051965">
    <property type="term" value="P:positive regulation of synapse assembly"/>
    <property type="evidence" value="ECO:0007669"/>
    <property type="project" value="TreeGrafter"/>
</dbReference>
<protein>
    <submittedName>
        <fullName evidence="5">Cadherin domain-containing protein</fullName>
    </submittedName>
</protein>
<dbReference type="Gene3D" id="2.60.120.200">
    <property type="match status" value="1"/>
</dbReference>
<dbReference type="GO" id="GO:0012505">
    <property type="term" value="C:endomembrane system"/>
    <property type="evidence" value="ECO:0007669"/>
    <property type="project" value="UniProtKB-SubCell"/>
</dbReference>
<dbReference type="SUPFAM" id="SSF49313">
    <property type="entry name" value="Cadherin-like"/>
    <property type="match status" value="1"/>
</dbReference>
<feature type="domain" description="Cadherin" evidence="3">
    <location>
        <begin position="71"/>
        <end position="152"/>
    </location>
</feature>
<dbReference type="InterPro" id="IPR013320">
    <property type="entry name" value="ConA-like_dom_sf"/>
</dbReference>
<dbReference type="CDD" id="cd11304">
    <property type="entry name" value="Cadherin_repeat"/>
    <property type="match status" value="1"/>
</dbReference>
<evidence type="ECO:0000313" key="5">
    <source>
        <dbReference type="WBParaSite" id="jg20711"/>
    </source>
</evidence>
<feature type="signal peptide" evidence="2">
    <location>
        <begin position="1"/>
        <end position="23"/>
    </location>
</feature>
<dbReference type="PANTHER" id="PTHR14139">
    <property type="entry name" value="CALSYNTENIN"/>
    <property type="match status" value="1"/>
</dbReference>
<sequence length="817" mass="92648">MMASGLWPCFGLLLLLCFGWIEASRYKHYHRVPIIDLNGAEELIGTIMEDERLVSLSPQLRILPETGPVCRYELTSISDSDLEKELPFESKVVNKTEGTVRITLRKSTSIDCTNNEWRMQVVAVRCADDSAKSEPVTLKITVKDTNNHSPQFEAPWYTFEVEEGKVAEIAHIYATDADCGHPYGKICRYEITNALDGNPFQIDDQGILSTTLPLNRSQAESHILTVVAHDCGMLHSKSTLVTVHVKPRCMDGIRNELPTTTTGKDDPKNVVNFSAGMGAKRIFSDSAEIVLCPRENTCTVKQVDAKITLNLKRRTDIDYEAAKQCGLKSQTLDLLPRITPEYTRKFDKNDADNDPTFIITGDKETGIEQKYFFDGKSNAVIVPPNTIKQVVPEKFTLSFSMQHKAGSKQDQSFKQNLLCESDDFGMNRHHFGVYLRHCKLELLLRREAENAESEFRAAEWRWETPTVCDGEWHSYAILFTDLDNVTLLVDGEKFEGTDRNPEILDDWPLHQTKQHKTRLVVGLAGMEEIRLWFNFSTPESVIKCLHGNKERLSIHSIDHLLLGESIVFDEQQTRLSLRANSLANLSSLIRQVEYVADDKNPSATVRLGKRTISVATQVSCQENQTIPLGTYKAQVYVVSPSTPQLSLSGLNLISANRRSLKTGSVMLPNMQITVTQNIDGMEEDVTSKYSLEWCKVHLKPARDMDLEYFSSPAALISNLNVEFEHDKQGIMLKEKKMQNPTWRFSQKSIIITRIQRPIKKGCTPFIALYKEGKLSATSSLSRCQLWMTTSRKPLKNCQVCPNNWHQHLLWPMKRVKK</sequence>
<dbReference type="GO" id="GO:0009986">
    <property type="term" value="C:cell surface"/>
    <property type="evidence" value="ECO:0007669"/>
    <property type="project" value="TreeGrafter"/>
</dbReference>
<reference evidence="5" key="1">
    <citation type="submission" date="2022-11" db="UniProtKB">
        <authorList>
            <consortium name="WormBaseParasite"/>
        </authorList>
    </citation>
    <scope>IDENTIFICATION</scope>
</reference>
<dbReference type="SMART" id="SM00112">
    <property type="entry name" value="CA"/>
    <property type="match status" value="1"/>
</dbReference>
<evidence type="ECO:0000313" key="4">
    <source>
        <dbReference type="Proteomes" id="UP000887574"/>
    </source>
</evidence>
<evidence type="ECO:0000256" key="1">
    <source>
        <dbReference type="PROSITE-ProRule" id="PRU00043"/>
    </source>
</evidence>
<feature type="chain" id="PRO_5036977626" evidence="2">
    <location>
        <begin position="24"/>
        <end position="817"/>
    </location>
</feature>
<dbReference type="SUPFAM" id="SSF49899">
    <property type="entry name" value="Concanavalin A-like lectins/glucanases"/>
    <property type="match status" value="1"/>
</dbReference>